<gene>
    <name evidence="2" type="ORF">PMG71_15320</name>
</gene>
<evidence type="ECO:0000256" key="1">
    <source>
        <dbReference type="SAM" id="Phobius"/>
    </source>
</evidence>
<comment type="caution">
    <text evidence="2">The sequence shown here is derived from an EMBL/GenBank/DDBJ whole genome shotgun (WGS) entry which is preliminary data.</text>
</comment>
<proteinExistence type="predicted"/>
<keyword evidence="1" id="KW-1133">Transmembrane helix</keyword>
<reference evidence="2 3" key="1">
    <citation type="submission" date="2023-01" db="EMBL/GenBank/DDBJ databases">
        <title>Novel diversity within Roseofilum (Cyanobacteria; Desertifilaceae) from marine benthic mats with descriptions of four novel species.</title>
        <authorList>
            <person name="Wang Y."/>
            <person name="Berthold D.E."/>
            <person name="Hu J."/>
            <person name="Lefler F.W."/>
            <person name="Laughinghouse H.D. IV."/>
        </authorList>
    </citation>
    <scope>NUCLEOTIDE SEQUENCE [LARGE SCALE GENOMIC DNA]</scope>
    <source>
        <strain evidence="2 3">BLCC-M154</strain>
    </source>
</reference>
<keyword evidence="1" id="KW-0472">Membrane</keyword>
<sequence>MYLTGIFLTQNPKVLTTTWFWNTLISMVKGWILFCQYSWLISPLKCLLAS</sequence>
<protein>
    <submittedName>
        <fullName evidence="2">Uncharacterized protein</fullName>
    </submittedName>
</protein>
<dbReference type="RefSeq" id="WP_283754559.1">
    <property type="nucleotide sequence ID" value="NZ_JAQOSP010000101.1"/>
</dbReference>
<dbReference type="EMBL" id="JAQOSP010000101">
    <property type="protein sequence ID" value="MDJ1170802.1"/>
    <property type="molecule type" value="Genomic_DNA"/>
</dbReference>
<name>A0ABT7AV56_9CYAN</name>
<keyword evidence="3" id="KW-1185">Reference proteome</keyword>
<evidence type="ECO:0000313" key="2">
    <source>
        <dbReference type="EMBL" id="MDJ1170802.1"/>
    </source>
</evidence>
<dbReference type="Proteomes" id="UP001235303">
    <property type="component" value="Unassembled WGS sequence"/>
</dbReference>
<evidence type="ECO:0000313" key="3">
    <source>
        <dbReference type="Proteomes" id="UP001235303"/>
    </source>
</evidence>
<keyword evidence="1" id="KW-0812">Transmembrane</keyword>
<accession>A0ABT7AV56</accession>
<organism evidence="2 3">
    <name type="scientific">Roseofilum acuticapitatum BLCC-M154</name>
    <dbReference type="NCBI Taxonomy" id="3022444"/>
    <lineage>
        <taxon>Bacteria</taxon>
        <taxon>Bacillati</taxon>
        <taxon>Cyanobacteriota</taxon>
        <taxon>Cyanophyceae</taxon>
        <taxon>Desertifilales</taxon>
        <taxon>Desertifilaceae</taxon>
        <taxon>Roseofilum</taxon>
        <taxon>Roseofilum acuticapitatum</taxon>
    </lineage>
</organism>
<feature type="transmembrane region" description="Helical" evidence="1">
    <location>
        <begin position="20"/>
        <end position="40"/>
    </location>
</feature>